<dbReference type="EMBL" id="BART01010607">
    <property type="protein sequence ID" value="GAG89670.1"/>
    <property type="molecule type" value="Genomic_DNA"/>
</dbReference>
<keyword evidence="1" id="KW-0472">Membrane</keyword>
<accession>X1B3Q7</accession>
<sequence length="97" mass="10802">MQVDIGTEFIILSGIMTIILSLALSTFLGWKWYKQKVRLMTDLPLVFAITGIFQVLNMTILTLSHIGVLEATMELFRLRSMVIGGAIVPILGTILHL</sequence>
<proteinExistence type="predicted"/>
<dbReference type="AlphaFoldDB" id="X1B3Q7"/>
<organism evidence="2">
    <name type="scientific">marine sediment metagenome</name>
    <dbReference type="NCBI Taxonomy" id="412755"/>
    <lineage>
        <taxon>unclassified sequences</taxon>
        <taxon>metagenomes</taxon>
        <taxon>ecological metagenomes</taxon>
    </lineage>
</organism>
<name>X1B3Q7_9ZZZZ</name>
<reference evidence="2" key="1">
    <citation type="journal article" date="2014" name="Front. Microbiol.">
        <title>High frequency of phylogenetically diverse reductive dehalogenase-homologous genes in deep subseafloor sedimentary metagenomes.</title>
        <authorList>
            <person name="Kawai M."/>
            <person name="Futagami T."/>
            <person name="Toyoda A."/>
            <person name="Takaki Y."/>
            <person name="Nishi S."/>
            <person name="Hori S."/>
            <person name="Arai W."/>
            <person name="Tsubouchi T."/>
            <person name="Morono Y."/>
            <person name="Uchiyama I."/>
            <person name="Ito T."/>
            <person name="Fujiyama A."/>
            <person name="Inagaki F."/>
            <person name="Takami H."/>
        </authorList>
    </citation>
    <scope>NUCLEOTIDE SEQUENCE</scope>
    <source>
        <strain evidence="2">Expedition CK06-06</strain>
    </source>
</reference>
<evidence type="ECO:0000256" key="1">
    <source>
        <dbReference type="SAM" id="Phobius"/>
    </source>
</evidence>
<feature type="transmembrane region" description="Helical" evidence="1">
    <location>
        <begin position="76"/>
        <end position="95"/>
    </location>
</feature>
<gene>
    <name evidence="2" type="ORF">S01H4_22984</name>
</gene>
<feature type="transmembrane region" description="Helical" evidence="1">
    <location>
        <begin position="45"/>
        <end position="64"/>
    </location>
</feature>
<keyword evidence="1" id="KW-1133">Transmembrane helix</keyword>
<comment type="caution">
    <text evidence="2">The sequence shown here is derived from an EMBL/GenBank/DDBJ whole genome shotgun (WGS) entry which is preliminary data.</text>
</comment>
<feature type="transmembrane region" description="Helical" evidence="1">
    <location>
        <begin position="9"/>
        <end position="33"/>
    </location>
</feature>
<protein>
    <submittedName>
        <fullName evidence="2">Uncharacterized protein</fullName>
    </submittedName>
</protein>
<evidence type="ECO:0000313" key="2">
    <source>
        <dbReference type="EMBL" id="GAG89670.1"/>
    </source>
</evidence>
<keyword evidence="1" id="KW-0812">Transmembrane</keyword>